<reference evidence="2" key="1">
    <citation type="submission" date="2016-09" db="EMBL/GenBank/DDBJ databases">
        <authorList>
            <person name="Greninger A.L."/>
            <person name="Jerome K.R."/>
            <person name="Mcnair B."/>
            <person name="Wallis C."/>
            <person name="Fang F."/>
        </authorList>
    </citation>
    <scope>NUCLEOTIDE SEQUENCE [LARGE SCALE GENOMIC DNA]</scope>
    <source>
        <strain evidence="2">M6</strain>
    </source>
</reference>
<gene>
    <name evidence="1" type="ORF">BHQ18_09490</name>
</gene>
<dbReference type="AlphaFoldDB" id="A0A1E3RM13"/>
<dbReference type="Proteomes" id="UP000094053">
    <property type="component" value="Unassembled WGS sequence"/>
</dbReference>
<keyword evidence="2" id="KW-1185">Reference proteome</keyword>
<evidence type="ECO:0000313" key="1">
    <source>
        <dbReference type="EMBL" id="ODQ90925.1"/>
    </source>
</evidence>
<evidence type="ECO:0000313" key="2">
    <source>
        <dbReference type="Proteomes" id="UP000094053"/>
    </source>
</evidence>
<protein>
    <submittedName>
        <fullName evidence="1">Uncharacterized protein</fullName>
    </submittedName>
</protein>
<comment type="caution">
    <text evidence="1">The sequence shown here is derived from an EMBL/GenBank/DDBJ whole genome shotgun (WGS) entry which is preliminary data.</text>
</comment>
<dbReference type="EMBL" id="MIHA01000005">
    <property type="protein sequence ID" value="ODQ90925.1"/>
    <property type="molecule type" value="Genomic_DNA"/>
</dbReference>
<name>A0A1E3RM13_MYCFV</name>
<organism evidence="1 2">
    <name type="scientific">Mycolicibacterium flavescens</name>
    <name type="common">Mycobacterium flavescens</name>
    <dbReference type="NCBI Taxonomy" id="1776"/>
    <lineage>
        <taxon>Bacteria</taxon>
        <taxon>Bacillati</taxon>
        <taxon>Actinomycetota</taxon>
        <taxon>Actinomycetes</taxon>
        <taxon>Mycobacteriales</taxon>
        <taxon>Mycobacteriaceae</taxon>
        <taxon>Mycolicibacterium</taxon>
    </lineage>
</organism>
<accession>A0A1E3RM13</accession>
<sequence>MTLSLRGDILGTMNDSQQQALTTREKILLEGEDDWVKLQQIHDYVASEDRSASLSEVQRRTLALVRSMAEEGVIALGEPIEHGARFKDWEVSLDEAVARLAAEYIDRFDERLRWPFMLWVRVTDKGRQIGKAYERVYAAWLSDLRAQGREYEPLPMHLVPGGGDHQPGASDPGD</sequence>
<proteinExistence type="predicted"/>